<gene>
    <name evidence="1" type="ORF">COT99_03120</name>
</gene>
<comment type="caution">
    <text evidence="1">The sequence shown here is derived from an EMBL/GenBank/DDBJ whole genome shotgun (WGS) entry which is preliminary data.</text>
</comment>
<sequence>MIVAELHGFNNAEIKEAKQRVSRLLTELCENIRLIVCPAICTDQDGAEARVIKIICPHEALARKARRQVDDDKYKFTGADIIVVCEWR</sequence>
<proteinExistence type="predicted"/>
<dbReference type="AlphaFoldDB" id="A0A2H0V1Q8"/>
<dbReference type="EMBL" id="PFAR01000037">
    <property type="protein sequence ID" value="PIR93031.1"/>
    <property type="molecule type" value="Genomic_DNA"/>
</dbReference>
<evidence type="ECO:0000313" key="2">
    <source>
        <dbReference type="Proteomes" id="UP000228626"/>
    </source>
</evidence>
<organism evidence="1 2">
    <name type="scientific">Candidatus Falkowbacteria bacterium CG10_big_fil_rev_8_21_14_0_10_43_10</name>
    <dbReference type="NCBI Taxonomy" id="1974567"/>
    <lineage>
        <taxon>Bacteria</taxon>
        <taxon>Candidatus Falkowiibacteriota</taxon>
    </lineage>
</organism>
<protein>
    <submittedName>
        <fullName evidence="1">Uncharacterized protein</fullName>
    </submittedName>
</protein>
<reference evidence="2" key="1">
    <citation type="submission" date="2017-09" db="EMBL/GenBank/DDBJ databases">
        <title>Depth-based differentiation of microbial function through sediment-hosted aquifers and enrichment of novel symbionts in the deep terrestrial subsurface.</title>
        <authorList>
            <person name="Probst A.J."/>
            <person name="Ladd B."/>
            <person name="Jarett J.K."/>
            <person name="Geller-Mcgrath D.E."/>
            <person name="Sieber C.M.K."/>
            <person name="Emerson J.B."/>
            <person name="Anantharaman K."/>
            <person name="Thomas B.C."/>
            <person name="Malmstrom R."/>
            <person name="Stieglmeier M."/>
            <person name="Klingl A."/>
            <person name="Woyke T."/>
            <person name="Ryan C.M."/>
            <person name="Banfield J.F."/>
        </authorList>
    </citation>
    <scope>NUCLEOTIDE SEQUENCE [LARGE SCALE GENOMIC DNA]</scope>
</reference>
<evidence type="ECO:0000313" key="1">
    <source>
        <dbReference type="EMBL" id="PIR93031.1"/>
    </source>
</evidence>
<accession>A0A2H0V1Q8</accession>
<name>A0A2H0V1Q8_9BACT</name>
<dbReference type="Proteomes" id="UP000228626">
    <property type="component" value="Unassembled WGS sequence"/>
</dbReference>